<dbReference type="PROSITE" id="PS50850">
    <property type="entry name" value="MFS"/>
    <property type="match status" value="1"/>
</dbReference>
<evidence type="ECO:0000256" key="2">
    <source>
        <dbReference type="ARBA" id="ARBA00007520"/>
    </source>
</evidence>
<dbReference type="InterPro" id="IPR011701">
    <property type="entry name" value="MFS"/>
</dbReference>
<sequence length="532" mass="57138">MDAENTILEKDDNGPEPDEQEYINGLNLVLILGALTLVFFLVMLDNTILATAIPYITDEFNSLLDIGWYGSAYQLACAALLPTTGKVYARLNSKWFFLGCLVLFEVGSAICGAAQSSKMFIVGRAVAGMGGSGLLNGALIIANSCVPPHKQPVLLGILMSLGQLGIAAGPLLGGAFTQYVTWRWCFYMNLPLGAVVLGLAFIRVPDHLSKPSFRDAFQNAVEEFDLLGVALFAPAAIMFFLALEYSGSQYSWGSPHMVGLFVGAGVTFLLWLGWNWRAGDKGMAPFSILTQRIVWTSTICATFLSGTIFVTGYYLPIYFQAILARTPFTSGVDVLANILAQMALGVIGGAGIQVLGYYTPFMVSGAMLNSLGCGLLGLLAVHTPTARWVGYQIIFGAGRGLASAVPIIAIQSSLPKDQIPEAMSILTFLQNLSAAIMITVSQTIFTNGLVRLIPRYTPAVSASTVIDIGSTRFRSVVPAESLGGVLQAYAESLQRVWYFSGAIAVPSFVFALFMGWQDIRKKPKEISQRASS</sequence>
<dbReference type="EMBL" id="MU032347">
    <property type="protein sequence ID" value="KAF3766613.1"/>
    <property type="molecule type" value="Genomic_DNA"/>
</dbReference>
<feature type="transmembrane region" description="Helical" evidence="7">
    <location>
        <begin position="389"/>
        <end position="410"/>
    </location>
</feature>
<feature type="transmembrane region" description="Helical" evidence="7">
    <location>
        <begin position="186"/>
        <end position="204"/>
    </location>
</feature>
<feature type="transmembrane region" description="Helical" evidence="7">
    <location>
        <begin position="121"/>
        <end position="141"/>
    </location>
</feature>
<evidence type="ECO:0000256" key="7">
    <source>
        <dbReference type="SAM" id="Phobius"/>
    </source>
</evidence>
<keyword evidence="4 7" id="KW-0812">Transmembrane</keyword>
<keyword evidence="6 7" id="KW-0472">Membrane</keyword>
<feature type="transmembrane region" description="Helical" evidence="7">
    <location>
        <begin position="153"/>
        <end position="180"/>
    </location>
</feature>
<evidence type="ECO:0000259" key="8">
    <source>
        <dbReference type="PROSITE" id="PS50850"/>
    </source>
</evidence>
<keyword evidence="5 7" id="KW-1133">Transmembrane helix</keyword>
<evidence type="ECO:0000256" key="4">
    <source>
        <dbReference type="ARBA" id="ARBA00022692"/>
    </source>
</evidence>
<evidence type="ECO:0000256" key="5">
    <source>
        <dbReference type="ARBA" id="ARBA00022989"/>
    </source>
</evidence>
<proteinExistence type="inferred from homology"/>
<dbReference type="PANTHER" id="PTHR23501:SF193">
    <property type="entry name" value="MULTIDRUG TRANSPORTER, PUTATIVE (AFU_ORTHOLOGUE AFUA_8G00940)-RELATED"/>
    <property type="match status" value="1"/>
</dbReference>
<dbReference type="GO" id="GO:0005886">
    <property type="term" value="C:plasma membrane"/>
    <property type="evidence" value="ECO:0007669"/>
    <property type="project" value="TreeGrafter"/>
</dbReference>
<comment type="subcellular location">
    <subcellularLocation>
        <location evidence="1">Membrane</location>
        <topology evidence="1">Multi-pass membrane protein</topology>
    </subcellularLocation>
</comment>
<evidence type="ECO:0000313" key="10">
    <source>
        <dbReference type="Proteomes" id="UP000803844"/>
    </source>
</evidence>
<dbReference type="GO" id="GO:0022857">
    <property type="term" value="F:transmembrane transporter activity"/>
    <property type="evidence" value="ECO:0007669"/>
    <property type="project" value="InterPro"/>
</dbReference>
<feature type="transmembrane region" description="Helical" evidence="7">
    <location>
        <begin position="496"/>
        <end position="516"/>
    </location>
</feature>
<feature type="transmembrane region" description="Helical" evidence="7">
    <location>
        <begin position="422"/>
        <end position="445"/>
    </location>
</feature>
<feature type="transmembrane region" description="Helical" evidence="7">
    <location>
        <begin position="335"/>
        <end position="358"/>
    </location>
</feature>
<feature type="transmembrane region" description="Helical" evidence="7">
    <location>
        <begin position="224"/>
        <end position="243"/>
    </location>
</feature>
<evidence type="ECO:0000256" key="6">
    <source>
        <dbReference type="ARBA" id="ARBA00023136"/>
    </source>
</evidence>
<keyword evidence="10" id="KW-1185">Reference proteome</keyword>
<feature type="domain" description="Major facilitator superfamily (MFS) profile" evidence="8">
    <location>
        <begin position="31"/>
        <end position="519"/>
    </location>
</feature>
<feature type="transmembrane region" description="Helical" evidence="7">
    <location>
        <begin position="293"/>
        <end position="315"/>
    </location>
</feature>
<feature type="transmembrane region" description="Helical" evidence="7">
    <location>
        <begin position="255"/>
        <end position="272"/>
    </location>
</feature>
<feature type="transmembrane region" description="Helical" evidence="7">
    <location>
        <begin position="95"/>
        <end position="115"/>
    </location>
</feature>
<organism evidence="9 10">
    <name type="scientific">Cryphonectria parasitica (strain ATCC 38755 / EP155)</name>
    <dbReference type="NCBI Taxonomy" id="660469"/>
    <lineage>
        <taxon>Eukaryota</taxon>
        <taxon>Fungi</taxon>
        <taxon>Dikarya</taxon>
        <taxon>Ascomycota</taxon>
        <taxon>Pezizomycotina</taxon>
        <taxon>Sordariomycetes</taxon>
        <taxon>Sordariomycetidae</taxon>
        <taxon>Diaporthales</taxon>
        <taxon>Cryphonectriaceae</taxon>
        <taxon>Cryphonectria-Endothia species complex</taxon>
        <taxon>Cryphonectria</taxon>
    </lineage>
</organism>
<protein>
    <recommendedName>
        <fullName evidence="8">Major facilitator superfamily (MFS) profile domain-containing protein</fullName>
    </recommendedName>
</protein>
<gene>
    <name evidence="9" type="ORF">M406DRAFT_60905</name>
</gene>
<evidence type="ECO:0000313" key="9">
    <source>
        <dbReference type="EMBL" id="KAF3766613.1"/>
    </source>
</evidence>
<dbReference type="InterPro" id="IPR036259">
    <property type="entry name" value="MFS_trans_sf"/>
</dbReference>
<dbReference type="PANTHER" id="PTHR23501">
    <property type="entry name" value="MAJOR FACILITATOR SUPERFAMILY"/>
    <property type="match status" value="1"/>
</dbReference>
<evidence type="ECO:0000256" key="3">
    <source>
        <dbReference type="ARBA" id="ARBA00022448"/>
    </source>
</evidence>
<feature type="transmembrane region" description="Helical" evidence="7">
    <location>
        <begin position="365"/>
        <end position="383"/>
    </location>
</feature>
<evidence type="ECO:0000256" key="1">
    <source>
        <dbReference type="ARBA" id="ARBA00004141"/>
    </source>
</evidence>
<dbReference type="InterPro" id="IPR020846">
    <property type="entry name" value="MFS_dom"/>
</dbReference>
<dbReference type="SUPFAM" id="SSF103473">
    <property type="entry name" value="MFS general substrate transporter"/>
    <property type="match status" value="1"/>
</dbReference>
<comment type="caution">
    <text evidence="9">The sequence shown here is derived from an EMBL/GenBank/DDBJ whole genome shotgun (WGS) entry which is preliminary data.</text>
</comment>
<dbReference type="Gene3D" id="1.20.1250.20">
    <property type="entry name" value="MFS general substrate transporter like domains"/>
    <property type="match status" value="2"/>
</dbReference>
<feature type="transmembrane region" description="Helical" evidence="7">
    <location>
        <begin position="22"/>
        <end position="44"/>
    </location>
</feature>
<dbReference type="FunFam" id="1.20.1250.20:FF:000196">
    <property type="entry name" value="MFS toxin efflux pump (AflT)"/>
    <property type="match status" value="1"/>
</dbReference>
<dbReference type="GeneID" id="63841835"/>
<reference evidence="9" key="1">
    <citation type="journal article" date="2020" name="Phytopathology">
        <title>Genome sequence of the chestnut blight fungus Cryphonectria parasitica EP155: A fundamental resource for an archetypical invasive plant pathogen.</title>
        <authorList>
            <person name="Crouch J.A."/>
            <person name="Dawe A."/>
            <person name="Aerts A."/>
            <person name="Barry K."/>
            <person name="Churchill A.C.L."/>
            <person name="Grimwood J."/>
            <person name="Hillman B."/>
            <person name="Milgroom M.G."/>
            <person name="Pangilinan J."/>
            <person name="Smith M."/>
            <person name="Salamov A."/>
            <person name="Schmutz J."/>
            <person name="Yadav J."/>
            <person name="Grigoriev I.V."/>
            <person name="Nuss D."/>
        </authorList>
    </citation>
    <scope>NUCLEOTIDE SEQUENCE</scope>
    <source>
        <strain evidence="9">EP155</strain>
    </source>
</reference>
<dbReference type="CDD" id="cd17502">
    <property type="entry name" value="MFS_Azr1_MDR_like"/>
    <property type="match status" value="1"/>
</dbReference>
<dbReference type="Pfam" id="PF07690">
    <property type="entry name" value="MFS_1"/>
    <property type="match status" value="1"/>
</dbReference>
<keyword evidence="3" id="KW-0813">Transport</keyword>
<dbReference type="AlphaFoldDB" id="A0A9P4Y4Y1"/>
<dbReference type="RefSeq" id="XP_040777574.1">
    <property type="nucleotide sequence ID" value="XM_040924706.1"/>
</dbReference>
<comment type="similarity">
    <text evidence="2">Belongs to the major facilitator superfamily. TCR/Tet family.</text>
</comment>
<accession>A0A9P4Y4Y1</accession>
<name>A0A9P4Y4Y1_CRYP1</name>
<dbReference type="OrthoDB" id="10021397at2759"/>
<dbReference type="Proteomes" id="UP000803844">
    <property type="component" value="Unassembled WGS sequence"/>
</dbReference>